<dbReference type="STRING" id="526218.Sterm_2852"/>
<dbReference type="Proteomes" id="UP000000845">
    <property type="component" value="Chromosome"/>
</dbReference>
<dbReference type="KEGG" id="str:Sterm_2852"/>
<gene>
    <name evidence="1" type="ordered locus">Sterm_2852</name>
</gene>
<dbReference type="RefSeq" id="WP_012862290.1">
    <property type="nucleotide sequence ID" value="NC_013517.1"/>
</dbReference>
<protein>
    <submittedName>
        <fullName evidence="1">Uncharacterized protein</fullName>
    </submittedName>
</protein>
<evidence type="ECO:0000313" key="2">
    <source>
        <dbReference type="Proteomes" id="UP000000845"/>
    </source>
</evidence>
<dbReference type="HOGENOM" id="CLU_1894740_0_0_0"/>
<keyword evidence="2" id="KW-1185">Reference proteome</keyword>
<proteinExistence type="predicted"/>
<sequence length="134" mass="16241">MAIQVDEKDEFFRDLKTIKNDLYGRQVVRDHVNSGYPRDTELKKIIVMHPEIVFEHNAPDTELLLYLMRAKNIDINKITPQEFKKKIPAISTIRNFRRKIIIDLQKEGYFLENEKKLREKDMYIKNKYLLERMR</sequence>
<reference evidence="2" key="1">
    <citation type="submission" date="2009-09" db="EMBL/GenBank/DDBJ databases">
        <title>The complete chromosome of Sebaldella termitidis ATCC 33386.</title>
        <authorList>
            <consortium name="US DOE Joint Genome Institute (JGI-PGF)"/>
            <person name="Lucas S."/>
            <person name="Copeland A."/>
            <person name="Lapidus A."/>
            <person name="Glavina del Rio T."/>
            <person name="Dalin E."/>
            <person name="Tice H."/>
            <person name="Bruce D."/>
            <person name="Goodwin L."/>
            <person name="Pitluck S."/>
            <person name="Kyrpides N."/>
            <person name="Mavromatis K."/>
            <person name="Ivanova N."/>
            <person name="Mikhailova N."/>
            <person name="Sims D."/>
            <person name="Meincke L."/>
            <person name="Brettin T."/>
            <person name="Detter J.C."/>
            <person name="Han C."/>
            <person name="Larimer F."/>
            <person name="Land M."/>
            <person name="Hauser L."/>
            <person name="Markowitz V."/>
            <person name="Cheng J.F."/>
            <person name="Hugenholtz P."/>
            <person name="Woyke T."/>
            <person name="Wu D."/>
            <person name="Eisen J.A."/>
        </authorList>
    </citation>
    <scope>NUCLEOTIDE SEQUENCE [LARGE SCALE GENOMIC DNA]</scope>
    <source>
        <strain evidence="2">ATCC 33386 / NCTC 11300</strain>
    </source>
</reference>
<accession>D1AN92</accession>
<dbReference type="EMBL" id="CP001739">
    <property type="protein sequence ID" value="ACZ09696.1"/>
    <property type="molecule type" value="Genomic_DNA"/>
</dbReference>
<reference evidence="1 2" key="2">
    <citation type="journal article" date="2010" name="Stand. Genomic Sci.">
        <title>Complete genome sequence of Sebaldella termitidis type strain (NCTC 11300).</title>
        <authorList>
            <person name="Harmon-Smith M."/>
            <person name="Celia L."/>
            <person name="Chertkov O."/>
            <person name="Lapidus A."/>
            <person name="Copeland A."/>
            <person name="Glavina Del Rio T."/>
            <person name="Nolan M."/>
            <person name="Lucas S."/>
            <person name="Tice H."/>
            <person name="Cheng J.F."/>
            <person name="Han C."/>
            <person name="Detter J.C."/>
            <person name="Bruce D."/>
            <person name="Goodwin L."/>
            <person name="Pitluck S."/>
            <person name="Pati A."/>
            <person name="Liolios K."/>
            <person name="Ivanova N."/>
            <person name="Mavromatis K."/>
            <person name="Mikhailova N."/>
            <person name="Chen A."/>
            <person name="Palaniappan K."/>
            <person name="Land M."/>
            <person name="Hauser L."/>
            <person name="Chang Y.J."/>
            <person name="Jeffries C.D."/>
            <person name="Brettin T."/>
            <person name="Goker M."/>
            <person name="Beck B."/>
            <person name="Bristow J."/>
            <person name="Eisen J.A."/>
            <person name="Markowitz V."/>
            <person name="Hugenholtz P."/>
            <person name="Kyrpides N.C."/>
            <person name="Klenk H.P."/>
            <person name="Chen F."/>
        </authorList>
    </citation>
    <scope>NUCLEOTIDE SEQUENCE [LARGE SCALE GENOMIC DNA]</scope>
    <source>
        <strain evidence="2">ATCC 33386 / NCTC 11300</strain>
    </source>
</reference>
<evidence type="ECO:0000313" key="1">
    <source>
        <dbReference type="EMBL" id="ACZ09696.1"/>
    </source>
</evidence>
<name>D1AN92_SEBTE</name>
<dbReference type="AlphaFoldDB" id="D1AN92"/>
<organism evidence="1 2">
    <name type="scientific">Sebaldella termitidis (strain ATCC 33386 / NCTC 11300)</name>
    <dbReference type="NCBI Taxonomy" id="526218"/>
    <lineage>
        <taxon>Bacteria</taxon>
        <taxon>Fusobacteriati</taxon>
        <taxon>Fusobacteriota</taxon>
        <taxon>Fusobacteriia</taxon>
        <taxon>Fusobacteriales</taxon>
        <taxon>Leptotrichiaceae</taxon>
        <taxon>Sebaldella</taxon>
    </lineage>
</organism>